<reference evidence="1 2" key="1">
    <citation type="journal article" date="2020" name="Appl. Environ. Microbiol.">
        <title>Genomic Characteristics of a Novel Species of Ammonia-Oxidizing Archaea from the Jiulong River Estuary.</title>
        <authorList>
            <person name="Zou D."/>
            <person name="Wan R."/>
            <person name="Han L."/>
            <person name="Xu M.N."/>
            <person name="Liu Y."/>
            <person name="Liu H."/>
            <person name="Kao S.J."/>
            <person name="Li M."/>
        </authorList>
    </citation>
    <scope>NUCLEOTIDE SEQUENCE [LARGE SCALE GENOMIC DNA]</scope>
    <source>
        <strain evidence="1">W1bin1</strain>
    </source>
</reference>
<sequence length="104" mass="11840">MSITFEVSTKNFTDDKLAMKIAMSQMETLVGGANGYAFSEPYDKFGWTFFKMAIKGDLQDAIERKFADMFAKYRGNNPDEKFTDFLTDYFGSKGCLVKLKIVKP</sequence>
<evidence type="ECO:0000313" key="2">
    <source>
        <dbReference type="Proteomes" id="UP000559653"/>
    </source>
</evidence>
<accession>A0AC60W0Q0</accession>
<comment type="caution">
    <text evidence="1">The sequence shown here is derived from an EMBL/GenBank/DDBJ whole genome shotgun (WGS) entry which is preliminary data.</text>
</comment>
<proteinExistence type="predicted"/>
<name>A0AC60W0Q0_9ARCH</name>
<evidence type="ECO:0000313" key="1">
    <source>
        <dbReference type="EMBL" id="MBA4453186.1"/>
    </source>
</evidence>
<organism evidence="1 2">
    <name type="scientific">Candidatus Nitrosomaritimum aestuariumsis</name>
    <dbReference type="NCBI Taxonomy" id="3342354"/>
    <lineage>
        <taxon>Archaea</taxon>
        <taxon>Nitrososphaerota</taxon>
        <taxon>Nitrososphaeria</taxon>
        <taxon>Nitrosopumilales</taxon>
        <taxon>Nitrosopumilaceae</taxon>
        <taxon>Candidatus Nitrosomaritimum</taxon>
    </lineage>
</organism>
<dbReference type="EMBL" id="JACEMZ010000087">
    <property type="protein sequence ID" value="MBA4453186.1"/>
    <property type="molecule type" value="Genomic_DNA"/>
</dbReference>
<gene>
    <name evidence="1" type="ORF">H2B03_08515</name>
</gene>
<dbReference type="Proteomes" id="UP000559653">
    <property type="component" value="Unassembled WGS sequence"/>
</dbReference>
<protein>
    <submittedName>
        <fullName evidence="1">Uncharacterized protein</fullName>
    </submittedName>
</protein>